<proteinExistence type="predicted"/>
<sequence>MHPDVELPEGYKLPKFKMFNGIGDPKAHLRMYCDKLVGVGRDEKILMELFMRSLTGEALSWDYAIRWRFEAARARPPMEESQMKDYFIRAQEP</sequence>
<accession>A0A9J5XFG1</accession>
<evidence type="ECO:0000313" key="2">
    <source>
        <dbReference type="Proteomes" id="UP000824120"/>
    </source>
</evidence>
<dbReference type="OrthoDB" id="1301754at2759"/>
<reference evidence="1 2" key="1">
    <citation type="submission" date="2020-09" db="EMBL/GenBank/DDBJ databases">
        <title>De no assembly of potato wild relative species, Solanum commersonii.</title>
        <authorList>
            <person name="Cho K."/>
        </authorList>
    </citation>
    <scope>NUCLEOTIDE SEQUENCE [LARGE SCALE GENOMIC DNA]</scope>
    <source>
        <strain evidence="1">LZ3.2</strain>
        <tissue evidence="1">Leaf</tissue>
    </source>
</reference>
<organism evidence="1 2">
    <name type="scientific">Solanum commersonii</name>
    <name type="common">Commerson's wild potato</name>
    <name type="synonym">Commerson's nightshade</name>
    <dbReference type="NCBI Taxonomy" id="4109"/>
    <lineage>
        <taxon>Eukaryota</taxon>
        <taxon>Viridiplantae</taxon>
        <taxon>Streptophyta</taxon>
        <taxon>Embryophyta</taxon>
        <taxon>Tracheophyta</taxon>
        <taxon>Spermatophyta</taxon>
        <taxon>Magnoliopsida</taxon>
        <taxon>eudicotyledons</taxon>
        <taxon>Gunneridae</taxon>
        <taxon>Pentapetalae</taxon>
        <taxon>asterids</taxon>
        <taxon>lamiids</taxon>
        <taxon>Solanales</taxon>
        <taxon>Solanaceae</taxon>
        <taxon>Solanoideae</taxon>
        <taxon>Solaneae</taxon>
        <taxon>Solanum</taxon>
    </lineage>
</organism>
<dbReference type="AlphaFoldDB" id="A0A9J5XFG1"/>
<dbReference type="Proteomes" id="UP000824120">
    <property type="component" value="Chromosome 9"/>
</dbReference>
<dbReference type="EMBL" id="JACXVP010000009">
    <property type="protein sequence ID" value="KAG5585926.1"/>
    <property type="molecule type" value="Genomic_DNA"/>
</dbReference>
<gene>
    <name evidence="1" type="ORF">H5410_046360</name>
</gene>
<protein>
    <recommendedName>
        <fullName evidence="3">Retrotransposon gag domain-containing protein</fullName>
    </recommendedName>
</protein>
<name>A0A9J5XFG1_SOLCO</name>
<comment type="caution">
    <text evidence="1">The sequence shown here is derived from an EMBL/GenBank/DDBJ whole genome shotgun (WGS) entry which is preliminary data.</text>
</comment>
<evidence type="ECO:0008006" key="3">
    <source>
        <dbReference type="Google" id="ProtNLM"/>
    </source>
</evidence>
<evidence type="ECO:0000313" key="1">
    <source>
        <dbReference type="EMBL" id="KAG5585926.1"/>
    </source>
</evidence>
<keyword evidence="2" id="KW-1185">Reference proteome</keyword>